<dbReference type="PANTHER" id="PTHR31807">
    <property type="entry name" value="AUGMIN FAMILY MEMBER"/>
    <property type="match status" value="1"/>
</dbReference>
<dbReference type="EMBL" id="VEPZ02001072">
    <property type="protein sequence ID" value="KAE8695848.1"/>
    <property type="molecule type" value="Genomic_DNA"/>
</dbReference>
<protein>
    <submittedName>
        <fullName evidence="2">Protein SNOWY COTYLEDON 3-like isoform X3</fullName>
    </submittedName>
</protein>
<proteinExistence type="inferred from homology"/>
<dbReference type="AlphaFoldDB" id="A0A6A2ZVC4"/>
<comment type="similarity">
    <text evidence="1">Belongs to the QWRF family.</text>
</comment>
<dbReference type="GO" id="GO:0008017">
    <property type="term" value="F:microtubule binding"/>
    <property type="evidence" value="ECO:0007669"/>
    <property type="project" value="TreeGrafter"/>
</dbReference>
<keyword evidence="3" id="KW-1185">Reference proteome</keyword>
<evidence type="ECO:0000313" key="2">
    <source>
        <dbReference type="EMBL" id="KAE8695848.1"/>
    </source>
</evidence>
<dbReference type="InterPro" id="IPR007573">
    <property type="entry name" value="QWRF"/>
</dbReference>
<gene>
    <name evidence="2" type="ORF">F3Y22_tig00110683pilonHSYRG00341</name>
</gene>
<comment type="caution">
    <text evidence="2">The sequence shown here is derived from an EMBL/GenBank/DDBJ whole genome shotgun (WGS) entry which is preliminary data.</text>
</comment>
<dbReference type="Proteomes" id="UP000436088">
    <property type="component" value="Unassembled WGS sequence"/>
</dbReference>
<dbReference type="Pfam" id="PF04484">
    <property type="entry name" value="QWRF"/>
    <property type="match status" value="1"/>
</dbReference>
<evidence type="ECO:0000313" key="3">
    <source>
        <dbReference type="Proteomes" id="UP000436088"/>
    </source>
</evidence>
<evidence type="ECO:0000256" key="1">
    <source>
        <dbReference type="ARBA" id="ARBA00010016"/>
    </source>
</evidence>
<sequence length="129" mass="13916">MIFLDKWALLDHEYCSSLSGATEALKASTLCLPVVCGSRADVLKLKDAICSAINVMQAMASSICSLLPRVAELNSLVVELGNISANEFVLLNRCKELLSAMAAMQVTECSMRTHISQLNRLPSGLTTKL</sequence>
<accession>A0A6A2ZVC4</accession>
<dbReference type="GO" id="GO:0005737">
    <property type="term" value="C:cytoplasm"/>
    <property type="evidence" value="ECO:0007669"/>
    <property type="project" value="TreeGrafter"/>
</dbReference>
<reference evidence="2" key="1">
    <citation type="submission" date="2019-09" db="EMBL/GenBank/DDBJ databases">
        <title>Draft genome information of white flower Hibiscus syriacus.</title>
        <authorList>
            <person name="Kim Y.-M."/>
        </authorList>
    </citation>
    <scope>NUCLEOTIDE SEQUENCE [LARGE SCALE GENOMIC DNA]</scope>
    <source>
        <strain evidence="2">YM2019G1</strain>
    </source>
</reference>
<dbReference type="GO" id="GO:0051225">
    <property type="term" value="P:spindle assembly"/>
    <property type="evidence" value="ECO:0007669"/>
    <property type="project" value="TreeGrafter"/>
</dbReference>
<dbReference type="PANTHER" id="PTHR31807:SF38">
    <property type="entry name" value="QWRF MOTIF-CONTAINING PROTEIN 9"/>
    <property type="match status" value="1"/>
</dbReference>
<dbReference type="GO" id="GO:0005880">
    <property type="term" value="C:nuclear microtubule"/>
    <property type="evidence" value="ECO:0007669"/>
    <property type="project" value="TreeGrafter"/>
</dbReference>
<name>A0A6A2ZVC4_HIBSY</name>
<organism evidence="2 3">
    <name type="scientific">Hibiscus syriacus</name>
    <name type="common">Rose of Sharon</name>
    <dbReference type="NCBI Taxonomy" id="106335"/>
    <lineage>
        <taxon>Eukaryota</taxon>
        <taxon>Viridiplantae</taxon>
        <taxon>Streptophyta</taxon>
        <taxon>Embryophyta</taxon>
        <taxon>Tracheophyta</taxon>
        <taxon>Spermatophyta</taxon>
        <taxon>Magnoliopsida</taxon>
        <taxon>eudicotyledons</taxon>
        <taxon>Gunneridae</taxon>
        <taxon>Pentapetalae</taxon>
        <taxon>rosids</taxon>
        <taxon>malvids</taxon>
        <taxon>Malvales</taxon>
        <taxon>Malvaceae</taxon>
        <taxon>Malvoideae</taxon>
        <taxon>Hibiscus</taxon>
    </lineage>
</organism>